<sequence>MLYFLTLRDDISCEFISNTEPIGAFLIFDAIAASTVNPYLER</sequence>
<organism evidence="1 2">
    <name type="scientific">Bifidobacterium angulatum DSM 20098 = JCM 7096</name>
    <dbReference type="NCBI Taxonomy" id="518635"/>
    <lineage>
        <taxon>Bacteria</taxon>
        <taxon>Bacillati</taxon>
        <taxon>Actinomycetota</taxon>
        <taxon>Actinomycetes</taxon>
        <taxon>Bifidobacteriales</taxon>
        <taxon>Bifidobacteriaceae</taxon>
        <taxon>Bifidobacterium</taxon>
    </lineage>
</organism>
<evidence type="ECO:0000313" key="1">
    <source>
        <dbReference type="EMBL" id="EEP20899.1"/>
    </source>
</evidence>
<gene>
    <name evidence="1" type="ORF">BIFANG_03171</name>
</gene>
<dbReference type="Proteomes" id="UP000006408">
    <property type="component" value="Unassembled WGS sequence"/>
</dbReference>
<proteinExistence type="predicted"/>
<reference evidence="1" key="1">
    <citation type="submission" date="2009-04" db="EMBL/GenBank/DDBJ databases">
        <authorList>
            <person name="Weinstock G."/>
            <person name="Sodergren E."/>
            <person name="Clifton S."/>
            <person name="Fulton L."/>
            <person name="Fulton B."/>
            <person name="Courtney L."/>
            <person name="Fronick C."/>
            <person name="Harrison M."/>
            <person name="Strong C."/>
            <person name="Farmer C."/>
            <person name="Delahaunty K."/>
            <person name="Markovic C."/>
            <person name="Hall O."/>
            <person name="Minx P."/>
            <person name="Tomlinson C."/>
            <person name="Mitreva M."/>
            <person name="Nelson J."/>
            <person name="Hou S."/>
            <person name="Wollam A."/>
            <person name="Pepin K.H."/>
            <person name="Johnson M."/>
            <person name="Bhonagiri V."/>
            <person name="Nash W.E."/>
            <person name="Warren W."/>
            <person name="Chinwalla A."/>
            <person name="Mardis E.R."/>
            <person name="Wilson R.K."/>
        </authorList>
    </citation>
    <scope>NUCLEOTIDE SEQUENCE [LARGE SCALE GENOMIC DNA]</scope>
    <source>
        <strain evidence="1">DSM 20098</strain>
    </source>
</reference>
<dbReference type="HOGENOM" id="CLU_3247850_0_0_11"/>
<accession>C4FFQ7</accession>
<dbReference type="AlphaFoldDB" id="C4FFQ7"/>
<evidence type="ECO:0000313" key="2">
    <source>
        <dbReference type="Proteomes" id="UP000006408"/>
    </source>
</evidence>
<dbReference type="EMBL" id="ABYS02000008">
    <property type="protein sequence ID" value="EEP20899.1"/>
    <property type="molecule type" value="Genomic_DNA"/>
</dbReference>
<keyword evidence="2" id="KW-1185">Reference proteome</keyword>
<name>C4FFQ7_9BIFI</name>
<comment type="caution">
    <text evidence="1">The sequence shown here is derived from an EMBL/GenBank/DDBJ whole genome shotgun (WGS) entry which is preliminary data.</text>
</comment>
<protein>
    <submittedName>
        <fullName evidence="1">Uncharacterized protein</fullName>
    </submittedName>
</protein>